<sequence length="162" mass="18815">MGDPFDFNEILMSVSYFSSITTKALTQFINDSINQRLKSAIDENSSGVTLNRLHEQLEDETESEKPKIVTTEEEITGFNIVKAILCQKVEIDRIIARDTQSYFGILLDDNNRKPICRLHFNAKQKYIGFLNEERKEERFSIESISDIYKFTDKLLDSITLYE</sequence>
<comment type="caution">
    <text evidence="1">The sequence shown here is derived from an EMBL/GenBank/DDBJ whole genome shotgun (WGS) entry which is preliminary data.</text>
</comment>
<proteinExistence type="predicted"/>
<dbReference type="AlphaFoldDB" id="A4CCP7"/>
<accession>A4CCP7</accession>
<evidence type="ECO:0000313" key="2">
    <source>
        <dbReference type="Proteomes" id="UP000006201"/>
    </source>
</evidence>
<reference evidence="1 2" key="1">
    <citation type="submission" date="2006-02" db="EMBL/GenBank/DDBJ databases">
        <authorList>
            <person name="Moran M.A."/>
            <person name="Kjelleberg S."/>
            <person name="Egan S."/>
            <person name="Saunders N."/>
            <person name="Thomas T."/>
            <person name="Ferriera S."/>
            <person name="Johnson J."/>
            <person name="Kravitz S."/>
            <person name="Halpern A."/>
            <person name="Remington K."/>
            <person name="Beeson K."/>
            <person name="Tran B."/>
            <person name="Rogers Y.-H."/>
            <person name="Friedman R."/>
            <person name="Venter J.C."/>
        </authorList>
    </citation>
    <scope>NUCLEOTIDE SEQUENCE [LARGE SCALE GENOMIC DNA]</scope>
    <source>
        <strain evidence="1 2">D2</strain>
    </source>
</reference>
<dbReference type="Proteomes" id="UP000006201">
    <property type="component" value="Unassembled WGS sequence"/>
</dbReference>
<protein>
    <recommendedName>
        <fullName evidence="3">Restriction endonuclease</fullName>
    </recommendedName>
</protein>
<dbReference type="EMBL" id="AAOH01000006">
    <property type="protein sequence ID" value="EAR27340.1"/>
    <property type="molecule type" value="Genomic_DNA"/>
</dbReference>
<dbReference type="RefSeq" id="WP_009838602.1">
    <property type="nucleotide sequence ID" value="NZ_AAOH01000006.1"/>
</dbReference>
<dbReference type="HOGENOM" id="CLU_045501_1_1_6"/>
<evidence type="ECO:0008006" key="3">
    <source>
        <dbReference type="Google" id="ProtNLM"/>
    </source>
</evidence>
<name>A4CCP7_9GAMM</name>
<evidence type="ECO:0000313" key="1">
    <source>
        <dbReference type="EMBL" id="EAR27340.1"/>
    </source>
</evidence>
<keyword evidence="2" id="KW-1185">Reference proteome</keyword>
<organism evidence="1 2">
    <name type="scientific">Pseudoalteromonas tunicata D2</name>
    <dbReference type="NCBI Taxonomy" id="87626"/>
    <lineage>
        <taxon>Bacteria</taxon>
        <taxon>Pseudomonadati</taxon>
        <taxon>Pseudomonadota</taxon>
        <taxon>Gammaproteobacteria</taxon>
        <taxon>Alteromonadales</taxon>
        <taxon>Pseudoalteromonadaceae</taxon>
        <taxon>Pseudoalteromonas</taxon>
    </lineage>
</organism>
<gene>
    <name evidence="1" type="ORF">PTD2_14912</name>
</gene>
<dbReference type="OrthoDB" id="9148007at2"/>
<dbReference type="eggNOG" id="COG4748">
    <property type="taxonomic scope" value="Bacteria"/>
</dbReference>